<dbReference type="STRING" id="1673428.CPM_1686"/>
<keyword evidence="6" id="KW-0479">Metal-binding</keyword>
<keyword evidence="8 9" id="KW-0804">Transcription</keyword>
<organism evidence="12 15">
    <name type="scientific">Cuniculiplasma divulgatum</name>
    <dbReference type="NCBI Taxonomy" id="1673428"/>
    <lineage>
        <taxon>Archaea</taxon>
        <taxon>Methanobacteriati</taxon>
        <taxon>Thermoplasmatota</taxon>
        <taxon>Thermoplasmata</taxon>
        <taxon>Thermoplasmatales</taxon>
        <taxon>Cuniculiplasmataceae</taxon>
        <taxon>Cuniculiplasma</taxon>
    </lineage>
</organism>
<dbReference type="GO" id="GO:0008143">
    <property type="term" value="F:poly(A) binding"/>
    <property type="evidence" value="ECO:0007669"/>
    <property type="project" value="InterPro"/>
</dbReference>
<keyword evidence="14" id="KW-1185">Reference proteome</keyword>
<evidence type="ECO:0000259" key="11">
    <source>
        <dbReference type="PROSITE" id="PS50880"/>
    </source>
</evidence>
<evidence type="ECO:0000256" key="5">
    <source>
        <dbReference type="ARBA" id="ARBA00022705"/>
    </source>
</evidence>
<keyword evidence="3 9" id="KW-0808">Transferase</keyword>
<dbReference type="HAMAP" id="MF_00007">
    <property type="entry name" value="DNA_primase_DnaG_arc"/>
    <property type="match status" value="1"/>
</dbReference>
<evidence type="ECO:0000256" key="4">
    <source>
        <dbReference type="ARBA" id="ARBA00022695"/>
    </source>
</evidence>
<accession>A0A1N5W8K3</accession>
<keyword evidence="2 9" id="KW-0639">Primosome</keyword>
<proteinExistence type="inferred from homology"/>
<feature type="region of interest" description="Disordered" evidence="10">
    <location>
        <begin position="290"/>
        <end position="360"/>
    </location>
</feature>
<evidence type="ECO:0000313" key="15">
    <source>
        <dbReference type="Proteomes" id="UP000195607"/>
    </source>
</evidence>
<dbReference type="PROSITE" id="PS50880">
    <property type="entry name" value="TOPRIM"/>
    <property type="match status" value="1"/>
</dbReference>
<dbReference type="PANTHER" id="PTHR30313">
    <property type="entry name" value="DNA PRIMASE"/>
    <property type="match status" value="1"/>
</dbReference>
<dbReference type="GO" id="GO:0006269">
    <property type="term" value="P:DNA replication, synthesis of primer"/>
    <property type="evidence" value="ECO:0007669"/>
    <property type="project" value="UniProtKB-UniRule"/>
</dbReference>
<protein>
    <recommendedName>
        <fullName evidence="9">DNA primase DnaG</fullName>
        <ecNumber evidence="9">2.7.7.101</ecNumber>
    </recommendedName>
</protein>
<dbReference type="InterPro" id="IPR050219">
    <property type="entry name" value="DnaG_primase"/>
</dbReference>
<reference evidence="12 15" key="1">
    <citation type="submission" date="2016-04" db="EMBL/GenBank/DDBJ databases">
        <authorList>
            <person name="Evans L.H."/>
            <person name="Alamgir A."/>
            <person name="Owens N."/>
            <person name="Weber N.D."/>
            <person name="Virtaneva K."/>
            <person name="Barbian K."/>
            <person name="Babar A."/>
            <person name="Rosenke K."/>
        </authorList>
    </citation>
    <scope>NUCLEOTIDE SEQUENCE [LARGE SCALE GENOMIC DNA]</scope>
    <source>
        <strain evidence="12">S5</strain>
        <strain evidence="15">S5(T) (JCM 30642 \VKM B-2941)</strain>
    </source>
</reference>
<dbReference type="Proteomes" id="UP000195607">
    <property type="component" value="Chromosome I"/>
</dbReference>
<evidence type="ECO:0000256" key="8">
    <source>
        <dbReference type="ARBA" id="ARBA00023163"/>
    </source>
</evidence>
<evidence type="ECO:0000313" key="12">
    <source>
        <dbReference type="EMBL" id="SIM81631.1"/>
    </source>
</evidence>
<comment type="function">
    <text evidence="9">RNA polymerase that catalyzes the synthesis of short RNA molecules used as primers for DNA polymerase during DNA replication. Also part of the exosome, which is a complex involved in RNA degradation. Acts as a poly(A)-binding protein that enhances the interaction between heteropolymeric, adenine-rich transcripts and the exosome.</text>
</comment>
<evidence type="ECO:0000256" key="9">
    <source>
        <dbReference type="HAMAP-Rule" id="MF_00007"/>
    </source>
</evidence>
<dbReference type="InterPro" id="IPR020607">
    <property type="entry name" value="Primase_DnaG_arc"/>
</dbReference>
<dbReference type="SMART" id="SM00493">
    <property type="entry name" value="TOPRIM"/>
    <property type="match status" value="1"/>
</dbReference>
<dbReference type="NCBIfam" id="NF003108">
    <property type="entry name" value="PRK04031.1-1"/>
    <property type="match status" value="1"/>
</dbReference>
<name>A0A1N5W8K3_9ARCH</name>
<evidence type="ECO:0000256" key="3">
    <source>
        <dbReference type="ARBA" id="ARBA00022679"/>
    </source>
</evidence>
<dbReference type="GO" id="GO:0003899">
    <property type="term" value="F:DNA-directed RNA polymerase activity"/>
    <property type="evidence" value="ECO:0007669"/>
    <property type="project" value="UniProtKB-UniRule"/>
</dbReference>
<evidence type="ECO:0000313" key="14">
    <source>
        <dbReference type="Proteomes" id="UP000187822"/>
    </source>
</evidence>
<dbReference type="OrthoDB" id="8643at2157"/>
<evidence type="ECO:0000256" key="7">
    <source>
        <dbReference type="ARBA" id="ARBA00022842"/>
    </source>
</evidence>
<comment type="catalytic activity">
    <reaction evidence="9">
        <text>ssDNA + n NTP = ssDNA/pppN(pN)n-1 hybrid + (n-1) diphosphate.</text>
        <dbReference type="EC" id="2.7.7.101"/>
    </reaction>
</comment>
<dbReference type="GO" id="GO:0046872">
    <property type="term" value="F:metal ion binding"/>
    <property type="evidence" value="ECO:0007669"/>
    <property type="project" value="UniProtKB-KW"/>
</dbReference>
<sequence>MNVDPNITKYLIKAKISADGVVEKPDVVGAIFGQTEGLLGEELDLRDLQKGGKIGRIEVEIDSKKGRTEGFALIPSGLDQVESSILAASLETIDRIGPCKAKVEIESVEDVRQERRKKIVERAEQLYKKMSESGKTVSESIISTVREEVERGEIISYGEEKLPAGPAIRDSDSIIVVEGRNDVLNLLKYGIKNTIAVQGTNIPRAVQKLSTERTVTVFLDGDRGGDLILKEMLQVAEVDFVARAPPGTEVEELSYKQIVKALRYKTPTEQYLSMRGMNDELKSFNEKNDKDANKEKHEPEHVKNDQKLHDHERHEQKKPDHKEQENEPKHEKQEHHQREIHVIEEKKERQPEPDEVKKTNKFSIMDPNSVRRRITELLEKKETQVVDEKGEPMESFNLAEAPDKISEMEKVEYVMTGGVISQRLVDICHKKGVKIIYGVKKGNITKKPENMRVVPIEEA</sequence>
<gene>
    <name evidence="9" type="primary">dnaG</name>
    <name evidence="13" type="ORF">CPM_1686</name>
    <name evidence="12" type="ORF">CSP5_1715</name>
</gene>
<comment type="similarity">
    <text evidence="9">Belongs to the archaeal DnaG primase family.</text>
</comment>
<evidence type="ECO:0000256" key="2">
    <source>
        <dbReference type="ARBA" id="ARBA00022515"/>
    </source>
</evidence>
<dbReference type="CDD" id="cd01029">
    <property type="entry name" value="TOPRIM_primases"/>
    <property type="match status" value="1"/>
</dbReference>
<dbReference type="InterPro" id="IPR006171">
    <property type="entry name" value="TOPRIM_dom"/>
</dbReference>
<keyword evidence="4 9" id="KW-0548">Nucleotidyltransferase</keyword>
<dbReference type="GO" id="GO:0000178">
    <property type="term" value="C:exosome (RNase complex)"/>
    <property type="evidence" value="ECO:0007669"/>
    <property type="project" value="UniProtKB-KW"/>
</dbReference>
<reference evidence="14" key="2">
    <citation type="submission" date="2016-06" db="EMBL/GenBank/DDBJ databases">
        <authorList>
            <person name="Toshchakov V.S."/>
        </authorList>
    </citation>
    <scope>NUCLEOTIDE SEQUENCE [LARGE SCALE GENOMIC DNA]</scope>
    <source>
        <strain>PM4 (JCM 30641</strain>
        <strain evidence="14">\VKM B-2940)</strain>
    </source>
</reference>
<dbReference type="KEGG" id="cdiv:CPM_1686"/>
<dbReference type="SUPFAM" id="SSF56731">
    <property type="entry name" value="DNA primase core"/>
    <property type="match status" value="1"/>
</dbReference>
<dbReference type="PANTHER" id="PTHR30313:SF2">
    <property type="entry name" value="DNA PRIMASE"/>
    <property type="match status" value="1"/>
</dbReference>
<evidence type="ECO:0000313" key="13">
    <source>
        <dbReference type="EMBL" id="SJK85472.1"/>
    </source>
</evidence>
<feature type="domain" description="Toprim" evidence="11">
    <location>
        <begin position="172"/>
        <end position="246"/>
    </location>
</feature>
<comment type="subunit">
    <text evidence="9">Forms a ternary complex with MCM helicase and DNA. Component of the archaeal exosome complex.</text>
</comment>
<keyword evidence="7" id="KW-0460">Magnesium</keyword>
<dbReference type="AlphaFoldDB" id="A0A1N5W8K3"/>
<dbReference type="EMBL" id="LT671858">
    <property type="protein sequence ID" value="SIM81631.1"/>
    <property type="molecule type" value="Genomic_DNA"/>
</dbReference>
<dbReference type="GO" id="GO:0000428">
    <property type="term" value="C:DNA-directed RNA polymerase complex"/>
    <property type="evidence" value="ECO:0007669"/>
    <property type="project" value="UniProtKB-KW"/>
</dbReference>
<dbReference type="EC" id="2.7.7.101" evidence="9"/>
<reference evidence="13" key="3">
    <citation type="submission" date="2016-06" db="EMBL/GenBank/DDBJ databases">
        <authorList>
            <person name="Olsen C.W."/>
            <person name="Carey S."/>
            <person name="Hinshaw L."/>
            <person name="Karasin A.I."/>
        </authorList>
    </citation>
    <scope>NUCLEOTIDE SEQUENCE [LARGE SCALE GENOMIC DNA]</scope>
    <source>
        <strain evidence="13">PM4</strain>
    </source>
</reference>
<dbReference type="InterPro" id="IPR034154">
    <property type="entry name" value="TOPRIM_DnaG/twinkle"/>
</dbReference>
<dbReference type="Gene3D" id="3.40.1360.10">
    <property type="match status" value="1"/>
</dbReference>
<evidence type="ECO:0000256" key="1">
    <source>
        <dbReference type="ARBA" id="ARBA00022478"/>
    </source>
</evidence>
<dbReference type="GO" id="GO:0005737">
    <property type="term" value="C:cytoplasm"/>
    <property type="evidence" value="ECO:0007669"/>
    <property type="project" value="TreeGrafter"/>
</dbReference>
<dbReference type="RefSeq" id="WP_021790418.1">
    <property type="nucleotide sequence ID" value="NZ_LT671858.1"/>
</dbReference>
<feature type="compositionally biased region" description="Basic and acidic residues" evidence="10">
    <location>
        <begin position="290"/>
        <end position="358"/>
    </location>
</feature>
<evidence type="ECO:0000256" key="6">
    <source>
        <dbReference type="ARBA" id="ARBA00022723"/>
    </source>
</evidence>
<dbReference type="EMBL" id="LT719092">
    <property type="protein sequence ID" value="SJK85472.1"/>
    <property type="molecule type" value="Genomic_DNA"/>
</dbReference>
<dbReference type="Proteomes" id="UP000187822">
    <property type="component" value="Chromosome I"/>
</dbReference>
<dbReference type="GeneID" id="41588957"/>
<keyword evidence="1 9" id="KW-0240">DNA-directed RNA polymerase</keyword>
<dbReference type="Pfam" id="PF13662">
    <property type="entry name" value="Toprim_4"/>
    <property type="match status" value="1"/>
</dbReference>
<keyword evidence="9" id="KW-0271">Exosome</keyword>
<keyword evidence="5 9" id="KW-0235">DNA replication</keyword>
<evidence type="ECO:0000256" key="10">
    <source>
        <dbReference type="SAM" id="MobiDB-lite"/>
    </source>
</evidence>
<dbReference type="GO" id="GO:1990077">
    <property type="term" value="C:primosome complex"/>
    <property type="evidence" value="ECO:0007669"/>
    <property type="project" value="UniProtKB-KW"/>
</dbReference>